<dbReference type="EMBL" id="MN739467">
    <property type="protein sequence ID" value="QHT06331.1"/>
    <property type="molecule type" value="Genomic_DNA"/>
</dbReference>
<proteinExistence type="inferred from homology"/>
<dbReference type="Pfam" id="PF00004">
    <property type="entry name" value="AAA"/>
    <property type="match status" value="1"/>
</dbReference>
<evidence type="ECO:0000313" key="6">
    <source>
        <dbReference type="EMBL" id="QHT06331.1"/>
    </source>
</evidence>
<feature type="compositionally biased region" description="Polar residues" evidence="4">
    <location>
        <begin position="101"/>
        <end position="111"/>
    </location>
</feature>
<sequence length="504" mass="58026">MPRDNRNNDIDNSGNLITFFFINPLIDNSGSNVNLTINDNSMSLIPLNNNRSSTNNLDFSDLEEWRKKRLDFIINLLREGSKNNDDNDDNTQKNGKRHRSSSTNDINMSNPRSKKKYRDTSDLISSLDVNVIKPVQPPIFNSRLKLNNYLSIVDKSCPYNNNDESPKVNREDSPNVVVKEKVTIIAEINSLDDLINLIKKYPIVDNVEYNIDMQALHNIKPHLCELKEMIGMNSLKNHIVDQIIFYLQGFHKMGAGCDFMHTVIYGPPGTGKTEVAKIIGKIFSRLGVLPKNKFSKVTRADLIAGYLGQTAIKTRDVIKDALGGVLFIDEAYALGNPEKRDSFAKECIDTLCEGLSDHKDKLMVIIAGYEEELKTCFFAYNAGLDSRFTWRFKTDDYKPEELMEIFRKKIHDAGWSHDDKALDKEWFISNKDYFKYYGRDMETLFAKVKIAHSRRVFCLPEDQKTIVSMKDMQKGLELYLNNDEVKSRKENKDMLSRIHQHMYL</sequence>
<dbReference type="InterPro" id="IPR003593">
    <property type="entry name" value="AAA+_ATPase"/>
</dbReference>
<evidence type="ECO:0000256" key="1">
    <source>
        <dbReference type="ARBA" id="ARBA00010378"/>
    </source>
</evidence>
<keyword evidence="2" id="KW-0547">Nucleotide-binding</keyword>
<dbReference type="SMART" id="SM00382">
    <property type="entry name" value="AAA"/>
    <property type="match status" value="1"/>
</dbReference>
<evidence type="ECO:0000259" key="5">
    <source>
        <dbReference type="SMART" id="SM00382"/>
    </source>
</evidence>
<dbReference type="Gene3D" id="3.40.50.300">
    <property type="entry name" value="P-loop containing nucleotide triphosphate hydrolases"/>
    <property type="match status" value="1"/>
</dbReference>
<dbReference type="SUPFAM" id="SSF52540">
    <property type="entry name" value="P-loop containing nucleoside triphosphate hydrolases"/>
    <property type="match status" value="1"/>
</dbReference>
<protein>
    <recommendedName>
        <fullName evidence="5">AAA+ ATPase domain-containing protein</fullName>
    </recommendedName>
</protein>
<feature type="region of interest" description="Disordered" evidence="4">
    <location>
        <begin position="80"/>
        <end position="119"/>
    </location>
</feature>
<dbReference type="PANTHER" id="PTHR43392">
    <property type="entry name" value="AAA-TYPE ATPASE FAMILY PROTEIN / ANKYRIN REPEAT FAMILY PROTEIN"/>
    <property type="match status" value="1"/>
</dbReference>
<dbReference type="AlphaFoldDB" id="A0A6C0CPC7"/>
<reference evidence="6" key="1">
    <citation type="journal article" date="2020" name="Nature">
        <title>Giant virus diversity and host interactions through global metagenomics.</title>
        <authorList>
            <person name="Schulz F."/>
            <person name="Roux S."/>
            <person name="Paez-Espino D."/>
            <person name="Jungbluth S."/>
            <person name="Walsh D.A."/>
            <person name="Denef V.J."/>
            <person name="McMahon K.D."/>
            <person name="Konstantinidis K.T."/>
            <person name="Eloe-Fadrosh E.A."/>
            <person name="Kyrpides N.C."/>
            <person name="Woyke T."/>
        </authorList>
    </citation>
    <scope>NUCLEOTIDE SEQUENCE</scope>
    <source>
        <strain evidence="6">GVMAG-M-3300021425-30</strain>
    </source>
</reference>
<accession>A0A6C0CPC7</accession>
<name>A0A6C0CPC7_9ZZZZ</name>
<dbReference type="InterPro" id="IPR027417">
    <property type="entry name" value="P-loop_NTPase"/>
</dbReference>
<organism evidence="6">
    <name type="scientific">viral metagenome</name>
    <dbReference type="NCBI Taxonomy" id="1070528"/>
    <lineage>
        <taxon>unclassified sequences</taxon>
        <taxon>metagenomes</taxon>
        <taxon>organismal metagenomes</taxon>
    </lineage>
</organism>
<dbReference type="InterPro" id="IPR003959">
    <property type="entry name" value="ATPase_AAA_core"/>
</dbReference>
<evidence type="ECO:0000256" key="4">
    <source>
        <dbReference type="SAM" id="MobiDB-lite"/>
    </source>
</evidence>
<feature type="domain" description="AAA+ ATPase" evidence="5">
    <location>
        <begin position="258"/>
        <end position="400"/>
    </location>
</feature>
<comment type="similarity">
    <text evidence="1">Belongs to the CbxX/CfxQ family.</text>
</comment>
<evidence type="ECO:0000256" key="2">
    <source>
        <dbReference type="ARBA" id="ARBA00022741"/>
    </source>
</evidence>
<dbReference type="GO" id="GO:0016887">
    <property type="term" value="F:ATP hydrolysis activity"/>
    <property type="evidence" value="ECO:0007669"/>
    <property type="project" value="InterPro"/>
</dbReference>
<dbReference type="InterPro" id="IPR000641">
    <property type="entry name" value="CbxX/CfxQ"/>
</dbReference>
<evidence type="ECO:0000256" key="3">
    <source>
        <dbReference type="ARBA" id="ARBA00022840"/>
    </source>
</evidence>
<dbReference type="PRINTS" id="PR00819">
    <property type="entry name" value="CBXCFQXSUPER"/>
</dbReference>
<dbReference type="GO" id="GO:0005524">
    <property type="term" value="F:ATP binding"/>
    <property type="evidence" value="ECO:0007669"/>
    <property type="project" value="UniProtKB-KW"/>
</dbReference>
<dbReference type="PANTHER" id="PTHR43392:SF2">
    <property type="entry name" value="AAA-TYPE ATPASE FAMILY PROTEIN _ ANKYRIN REPEAT FAMILY PROTEIN"/>
    <property type="match status" value="1"/>
</dbReference>
<dbReference type="InterPro" id="IPR050773">
    <property type="entry name" value="CbxX/CfxQ_RuBisCO_ESX"/>
</dbReference>
<keyword evidence="3" id="KW-0067">ATP-binding</keyword>
<dbReference type="FunFam" id="3.40.50.300:FF:000216">
    <property type="entry name" value="Type VII secretion ATPase EccA"/>
    <property type="match status" value="1"/>
</dbReference>